<protein>
    <submittedName>
        <fullName evidence="1">Uncharacterized protein</fullName>
    </submittedName>
</protein>
<evidence type="ECO:0000313" key="1">
    <source>
        <dbReference type="EMBL" id="KAK9711231.1"/>
    </source>
</evidence>
<gene>
    <name evidence="1" type="ORF">QE152_g25543</name>
</gene>
<evidence type="ECO:0000313" key="2">
    <source>
        <dbReference type="Proteomes" id="UP001458880"/>
    </source>
</evidence>
<dbReference type="EMBL" id="JASPKY010000283">
    <property type="protein sequence ID" value="KAK9711231.1"/>
    <property type="molecule type" value="Genomic_DNA"/>
</dbReference>
<comment type="caution">
    <text evidence="1">The sequence shown here is derived from an EMBL/GenBank/DDBJ whole genome shotgun (WGS) entry which is preliminary data.</text>
</comment>
<accession>A0AAW1K193</accession>
<proteinExistence type="predicted"/>
<sequence length="116" mass="13108">MLWGMEETILHFIIGHATICRESGSNGGSFCSSSLIDVEPPSEEAVQNNVDPDHHGNVENINGGNGGVHEMLITNHFRQLCTRIYIMMHKFVPEMLLSDALDYGRGDFPFYYWAYL</sequence>
<organism evidence="1 2">
    <name type="scientific">Popillia japonica</name>
    <name type="common">Japanese beetle</name>
    <dbReference type="NCBI Taxonomy" id="7064"/>
    <lineage>
        <taxon>Eukaryota</taxon>
        <taxon>Metazoa</taxon>
        <taxon>Ecdysozoa</taxon>
        <taxon>Arthropoda</taxon>
        <taxon>Hexapoda</taxon>
        <taxon>Insecta</taxon>
        <taxon>Pterygota</taxon>
        <taxon>Neoptera</taxon>
        <taxon>Endopterygota</taxon>
        <taxon>Coleoptera</taxon>
        <taxon>Polyphaga</taxon>
        <taxon>Scarabaeiformia</taxon>
        <taxon>Scarabaeidae</taxon>
        <taxon>Rutelinae</taxon>
        <taxon>Popillia</taxon>
    </lineage>
</organism>
<dbReference type="AlphaFoldDB" id="A0AAW1K193"/>
<dbReference type="Proteomes" id="UP001458880">
    <property type="component" value="Unassembled WGS sequence"/>
</dbReference>
<keyword evidence="2" id="KW-1185">Reference proteome</keyword>
<reference evidence="1 2" key="1">
    <citation type="journal article" date="2024" name="BMC Genomics">
        <title>De novo assembly and annotation of Popillia japonica's genome with initial clues to its potential as an invasive pest.</title>
        <authorList>
            <person name="Cucini C."/>
            <person name="Boschi S."/>
            <person name="Funari R."/>
            <person name="Cardaioli E."/>
            <person name="Iannotti N."/>
            <person name="Marturano G."/>
            <person name="Paoli F."/>
            <person name="Bruttini M."/>
            <person name="Carapelli A."/>
            <person name="Frati F."/>
            <person name="Nardi F."/>
        </authorList>
    </citation>
    <scope>NUCLEOTIDE SEQUENCE [LARGE SCALE GENOMIC DNA]</scope>
    <source>
        <strain evidence="1">DMR45628</strain>
    </source>
</reference>
<name>A0AAW1K193_POPJA</name>